<evidence type="ECO:0000256" key="1">
    <source>
        <dbReference type="ARBA" id="ARBA00022612"/>
    </source>
</evidence>
<keyword evidence="7" id="KW-1185">Reference proteome</keyword>
<keyword evidence="3" id="KW-0378">Hydrolase</keyword>
<reference evidence="6 7" key="1">
    <citation type="submission" date="2020-03" db="EMBL/GenBank/DDBJ databases">
        <title>Draft genome sequence of environmentally isolated cultures.</title>
        <authorList>
            <person name="Wilson H.S."/>
            <person name="De Leon M.E."/>
        </authorList>
    </citation>
    <scope>NUCLEOTIDE SEQUENCE [LARGE SCALE GENOMIC DNA]</scope>
    <source>
        <strain evidence="6 7">HSC-31F16</strain>
    </source>
</reference>
<evidence type="ECO:0000313" key="6">
    <source>
        <dbReference type="EMBL" id="NHR05734.1"/>
    </source>
</evidence>
<evidence type="ECO:0000256" key="4">
    <source>
        <dbReference type="SAM" id="MobiDB-lite"/>
    </source>
</evidence>
<dbReference type="Pfam" id="PF04586">
    <property type="entry name" value="Peptidase_S78"/>
    <property type="match status" value="1"/>
</dbReference>
<evidence type="ECO:0000259" key="5">
    <source>
        <dbReference type="Pfam" id="PF04586"/>
    </source>
</evidence>
<keyword evidence="2" id="KW-0645">Protease</keyword>
<comment type="caution">
    <text evidence="6">The sequence shown here is derived from an EMBL/GenBank/DDBJ whole genome shotgun (WGS) entry which is preliminary data.</text>
</comment>
<accession>A0ABX0L216</accession>
<gene>
    <name evidence="6" type="ORF">HA052_11035</name>
</gene>
<feature type="region of interest" description="Disordered" evidence="4">
    <location>
        <begin position="233"/>
        <end position="253"/>
    </location>
</feature>
<dbReference type="EMBL" id="JAAOMA010000013">
    <property type="protein sequence ID" value="NHR05734.1"/>
    <property type="molecule type" value="Genomic_DNA"/>
</dbReference>
<name>A0ABX0L216_9NEIS</name>
<feature type="domain" description="Prohead serine protease" evidence="5">
    <location>
        <begin position="81"/>
        <end position="142"/>
    </location>
</feature>
<sequence length="393" mass="41743">MSKKTLYGAISKVEELDDGTLKVWGIASTESEDSDGEIITAAAMKAALPDYMKFGAVREMHQPKAAGTALEAEVGDDGNTKFCAHVVDSEAVKKVKTGVYKGFSIGGRVTGRDELKKTTITGLRLAEISLVDRPANPDAVITCFKADGIELDEPLAKGLYSVSRFADLLDSLGYLVSSAEYEKQFEQDDSPIPLQMREWLAQGAELLKAMASEEVDELLASLQSAVKSAKPEDLAKVDGGEDDLAKAGRRNSNTDQATLNQIMKLLKELGAEDTDDDEADKVAKSEQFGELTKKANDHDALLKACGAAGCADGEIAADFVAKLGTERDTLAKRVKELEATPEPAKAALKALTKSDDLGGGADDTPAPQVQNGDGSTNEVASLIKMVQSGRRIG</sequence>
<evidence type="ECO:0000313" key="7">
    <source>
        <dbReference type="Proteomes" id="UP001515641"/>
    </source>
</evidence>
<feature type="compositionally biased region" description="Polar residues" evidence="4">
    <location>
        <begin position="367"/>
        <end position="379"/>
    </location>
</feature>
<evidence type="ECO:0000256" key="3">
    <source>
        <dbReference type="ARBA" id="ARBA00022801"/>
    </source>
</evidence>
<dbReference type="InterPro" id="IPR054613">
    <property type="entry name" value="Peptidase_S78_dom"/>
</dbReference>
<protein>
    <recommendedName>
        <fullName evidence="5">Prohead serine protease domain-containing protein</fullName>
    </recommendedName>
</protein>
<dbReference type="Proteomes" id="UP001515641">
    <property type="component" value="Unassembled WGS sequence"/>
</dbReference>
<organism evidence="6 7">
    <name type="scientific">Chromobacterium fluminis</name>
    <dbReference type="NCBI Taxonomy" id="3044269"/>
    <lineage>
        <taxon>Bacteria</taxon>
        <taxon>Pseudomonadati</taxon>
        <taxon>Pseudomonadota</taxon>
        <taxon>Betaproteobacteria</taxon>
        <taxon>Neisseriales</taxon>
        <taxon>Chromobacteriaceae</taxon>
        <taxon>Chromobacterium</taxon>
    </lineage>
</organism>
<keyword evidence="1" id="KW-1188">Viral release from host cell</keyword>
<evidence type="ECO:0000256" key="2">
    <source>
        <dbReference type="ARBA" id="ARBA00022670"/>
    </source>
</evidence>
<proteinExistence type="predicted"/>
<feature type="compositionally biased region" description="Basic and acidic residues" evidence="4">
    <location>
        <begin position="233"/>
        <end position="246"/>
    </location>
</feature>
<dbReference type="RefSeq" id="WP_166451979.1">
    <property type="nucleotide sequence ID" value="NZ_JAAOMA010000013.1"/>
</dbReference>
<feature type="region of interest" description="Disordered" evidence="4">
    <location>
        <begin position="350"/>
        <end position="379"/>
    </location>
</feature>